<accession>A0A3A4AYP3</accession>
<evidence type="ECO:0000313" key="3">
    <source>
        <dbReference type="EMBL" id="RJL30370.1"/>
    </source>
</evidence>
<sequence length="59" mass="6629">MSNPENDPAKNTQQFKAFAQRGDDEKQPQREGRVVFITAGIFAVVIVIGLIFLYIFVLS</sequence>
<dbReference type="RefSeq" id="WP_119928517.1">
    <property type="nucleotide sequence ID" value="NZ_QZEY01000009.1"/>
</dbReference>
<keyword evidence="4" id="KW-1185">Reference proteome</keyword>
<feature type="region of interest" description="Disordered" evidence="1">
    <location>
        <begin position="1"/>
        <end position="28"/>
    </location>
</feature>
<dbReference type="AlphaFoldDB" id="A0A3A4AYP3"/>
<keyword evidence="2" id="KW-1133">Transmembrane helix</keyword>
<protein>
    <submittedName>
        <fullName evidence="3">Uncharacterized protein</fullName>
    </submittedName>
</protein>
<proteinExistence type="predicted"/>
<feature type="compositionally biased region" description="Polar residues" evidence="1">
    <location>
        <begin position="1"/>
        <end position="15"/>
    </location>
</feature>
<evidence type="ECO:0000256" key="2">
    <source>
        <dbReference type="SAM" id="Phobius"/>
    </source>
</evidence>
<gene>
    <name evidence="3" type="ORF">D5H75_22600</name>
</gene>
<evidence type="ECO:0000313" key="4">
    <source>
        <dbReference type="Proteomes" id="UP000265768"/>
    </source>
</evidence>
<feature type="transmembrane region" description="Helical" evidence="2">
    <location>
        <begin position="34"/>
        <end position="57"/>
    </location>
</feature>
<dbReference type="Proteomes" id="UP000265768">
    <property type="component" value="Unassembled WGS sequence"/>
</dbReference>
<keyword evidence="2" id="KW-0812">Transmembrane</keyword>
<dbReference type="EMBL" id="QZEY01000009">
    <property type="protein sequence ID" value="RJL30370.1"/>
    <property type="molecule type" value="Genomic_DNA"/>
</dbReference>
<name>A0A3A4AYP3_9ACTN</name>
<reference evidence="3 4" key="1">
    <citation type="submission" date="2018-09" db="EMBL/GenBank/DDBJ databases">
        <title>YIM 75507 draft genome.</title>
        <authorList>
            <person name="Tang S."/>
            <person name="Feng Y."/>
        </authorList>
    </citation>
    <scope>NUCLEOTIDE SEQUENCE [LARGE SCALE GENOMIC DNA]</scope>
    <source>
        <strain evidence="3 4">YIM 75507</strain>
    </source>
</reference>
<evidence type="ECO:0000256" key="1">
    <source>
        <dbReference type="SAM" id="MobiDB-lite"/>
    </source>
</evidence>
<organism evidence="3 4">
    <name type="scientific">Bailinhaonella thermotolerans</name>
    <dbReference type="NCBI Taxonomy" id="1070861"/>
    <lineage>
        <taxon>Bacteria</taxon>
        <taxon>Bacillati</taxon>
        <taxon>Actinomycetota</taxon>
        <taxon>Actinomycetes</taxon>
        <taxon>Streptosporangiales</taxon>
        <taxon>Streptosporangiaceae</taxon>
        <taxon>Bailinhaonella</taxon>
    </lineage>
</organism>
<comment type="caution">
    <text evidence="3">The sequence shown here is derived from an EMBL/GenBank/DDBJ whole genome shotgun (WGS) entry which is preliminary data.</text>
</comment>
<keyword evidence="2" id="KW-0472">Membrane</keyword>